<dbReference type="Proteomes" id="UP000253426">
    <property type="component" value="Unassembled WGS sequence"/>
</dbReference>
<evidence type="ECO:0000313" key="2">
    <source>
        <dbReference type="Proteomes" id="UP000253426"/>
    </source>
</evidence>
<reference evidence="1 2" key="1">
    <citation type="submission" date="2018-06" db="EMBL/GenBank/DDBJ databases">
        <title>Genomic Encyclopedia of Type Strains, Phase IV (KMG-IV): sequencing the most valuable type-strain genomes for metagenomic binning, comparative biology and taxonomic classification.</title>
        <authorList>
            <person name="Goeker M."/>
        </authorList>
    </citation>
    <scope>NUCLEOTIDE SEQUENCE [LARGE SCALE GENOMIC DNA]</scope>
    <source>
        <strain evidence="1 2">DSM 25532</strain>
    </source>
</reference>
<protein>
    <recommendedName>
        <fullName evidence="3">Cytochrome c domain-containing protein</fullName>
    </recommendedName>
</protein>
<sequence length="402" mass="44395">MACLWLAGVASAATPVGPFGDEPHNYWTQPKDDPFTKFTQRVEKGEVKLDATGSEKDFVTKLLGQLGIPTSSQLWIFSATSLQSGRISTRNPRALYFNEDVYLGYVPGGQLEVASLDSELGTIFYIFDMPTGNAPVRFQRSERCMNCHAGDAQYRVPGLAVESVISGPNAGSLDAFRRGKSGHDIPLEERWGGWHVTGAPTSLKHHGNVTGQSRAGKIDLSEVVPGRAFDMERYPVSTSDVLPHLIFEHQVGFTNRVTEARYLTRAALAAGKGRISNEDGKMLDTKAAEFVRYILFADEAPFPKEGIAGDAKFKEEFLRTRKAAPDGASLKDFDLRTRIFKYRCSYMIYSRAFTTLPKEFKDRVYAKLSVALNDTAPSREFAYLPAAEKRAIRGIVSATLGK</sequence>
<dbReference type="EMBL" id="QNRR01000005">
    <property type="protein sequence ID" value="RBP43861.1"/>
    <property type="molecule type" value="Genomic_DNA"/>
</dbReference>
<evidence type="ECO:0008006" key="3">
    <source>
        <dbReference type="Google" id="ProtNLM"/>
    </source>
</evidence>
<comment type="caution">
    <text evidence="1">The sequence shown here is derived from an EMBL/GenBank/DDBJ whole genome shotgun (WGS) entry which is preliminary data.</text>
</comment>
<name>A0A366HNQ1_9BACT</name>
<dbReference type="AlphaFoldDB" id="A0A366HNQ1"/>
<evidence type="ECO:0000313" key="1">
    <source>
        <dbReference type="EMBL" id="RBP43861.1"/>
    </source>
</evidence>
<gene>
    <name evidence="1" type="ORF">DES53_105260</name>
</gene>
<organism evidence="1 2">
    <name type="scientific">Roseimicrobium gellanilyticum</name>
    <dbReference type="NCBI Taxonomy" id="748857"/>
    <lineage>
        <taxon>Bacteria</taxon>
        <taxon>Pseudomonadati</taxon>
        <taxon>Verrucomicrobiota</taxon>
        <taxon>Verrucomicrobiia</taxon>
        <taxon>Verrucomicrobiales</taxon>
        <taxon>Verrucomicrobiaceae</taxon>
        <taxon>Roseimicrobium</taxon>
    </lineage>
</organism>
<accession>A0A366HNQ1</accession>
<dbReference type="RefSeq" id="WP_113959323.1">
    <property type="nucleotide sequence ID" value="NZ_QNRR01000005.1"/>
</dbReference>
<keyword evidence="2" id="KW-1185">Reference proteome</keyword>
<dbReference type="OrthoDB" id="189299at2"/>
<proteinExistence type="predicted"/>